<keyword evidence="8" id="KW-0326">Glycosidase</keyword>
<sequence>MARALLLVGWVWSAAAQMAGDTKVEMPPPVAIAHCTLQDGCKLEYTNATLDANWRWIHGVTCSGGGPYSPKQCYSSGNCYTNTEWDKTLCKDPKSCAQNCALEGVDAQQYDTTYGVTPIPGGVELKFVSGQNVGSRLYLTDSEDTYKLFKLKNREFSFDVDMSTLPCGVNGAVYFSEMEVTGGKGGLNKAGAKYGTGYCDAQCPHDVKFMNGLANILDWNTTTAFGRMGACCVEMDIWEANTQASAYTPHPCETNGTLICDGALCGGLPDDRGQRYKGVCDKDGCDFNSYRMGDHKFIGEGPEFKVDTSKVITVVTQWLTSDGTDEGPLSEIRRVYVQDNKIIENSKANILTGSDAKDDSVTDEFCSAQKKRFGDPDQFTEKGGLKTMGESFDRGMVLVLSLWDDYQAHMLWLDSLAGKGGRNRPGVLRGPCGNTTGVPQEVRAMSGSASVKYTNFMYGEIGSTLVAKAKPDEMQKADKKYKAMLARFSAPPLQPGQQQQQQQQQLQQQQQQQLQQQLLQQQQQQQLQQQGAVQQISSGADLEDDSSPFAPPPAQQTSQAAASGFGSDPLHASIADNAPTASAIAASGCPDGDPVHCAMYKSASACDDPDPVHCAAMRAFGVGPGAPRPAPEAVAAPRWAGGAALGVALVALAASAAVAARCSRGGGRRIGWALAEASEDTGETWSWRASASGSPRGGRARRRLRVWAEHRIQCPWAPEWSVGLILAFSSSFWPPRPQSSPPPLSTSCSSSFSTSPAARVLQ</sequence>
<dbReference type="PRINTS" id="PR00734">
    <property type="entry name" value="GLHYDRLASE7"/>
</dbReference>
<dbReference type="PANTHER" id="PTHR33753:SF1">
    <property type="entry name" value="ENDO-BETA-1,4-GLUCANASE CELB"/>
    <property type="match status" value="1"/>
</dbReference>
<feature type="compositionally biased region" description="Low complexity" evidence="11">
    <location>
        <begin position="745"/>
        <end position="756"/>
    </location>
</feature>
<dbReference type="InterPro" id="IPR013320">
    <property type="entry name" value="ConA-like_dom_sf"/>
</dbReference>
<evidence type="ECO:0000313" key="13">
    <source>
        <dbReference type="EMBL" id="CAK0899023.1"/>
    </source>
</evidence>
<comment type="similarity">
    <text evidence="2">Belongs to the glycosyl hydrolase 7 (cellulase C) family.</text>
</comment>
<keyword evidence="12" id="KW-0732">Signal</keyword>
<proteinExistence type="inferred from homology"/>
<dbReference type="Proteomes" id="UP001189429">
    <property type="component" value="Unassembled WGS sequence"/>
</dbReference>
<dbReference type="InterPro" id="IPR001722">
    <property type="entry name" value="Glyco_hydro_7"/>
</dbReference>
<evidence type="ECO:0000256" key="4">
    <source>
        <dbReference type="ARBA" id="ARBA00022801"/>
    </source>
</evidence>
<comment type="caution">
    <text evidence="13">The sequence shown here is derived from an EMBL/GenBank/DDBJ whole genome shotgun (WGS) entry which is preliminary data.</text>
</comment>
<dbReference type="EMBL" id="CAUYUJ010020538">
    <property type="protein sequence ID" value="CAK0899023.1"/>
    <property type="molecule type" value="Genomic_DNA"/>
</dbReference>
<feature type="coiled-coil region" evidence="10">
    <location>
        <begin position="497"/>
        <end position="524"/>
    </location>
</feature>
<accession>A0ABN9XKM5</accession>
<name>A0ABN9XKM5_9DINO</name>
<evidence type="ECO:0000256" key="12">
    <source>
        <dbReference type="SAM" id="SignalP"/>
    </source>
</evidence>
<evidence type="ECO:0000256" key="6">
    <source>
        <dbReference type="ARBA" id="ARBA00023180"/>
    </source>
</evidence>
<keyword evidence="5" id="KW-0136">Cellulose degradation</keyword>
<evidence type="ECO:0000313" key="14">
    <source>
        <dbReference type="Proteomes" id="UP001189429"/>
    </source>
</evidence>
<feature type="region of interest" description="Disordered" evidence="11">
    <location>
        <begin position="535"/>
        <end position="574"/>
    </location>
</feature>
<dbReference type="CDD" id="cd07999">
    <property type="entry name" value="GH7_CBH_EG"/>
    <property type="match status" value="1"/>
</dbReference>
<feature type="signal peptide" evidence="12">
    <location>
        <begin position="1"/>
        <end position="16"/>
    </location>
</feature>
<dbReference type="InterPro" id="IPR037019">
    <property type="entry name" value="Glyco_hydro_7_sf"/>
</dbReference>
<evidence type="ECO:0000256" key="5">
    <source>
        <dbReference type="ARBA" id="ARBA00023001"/>
    </source>
</evidence>
<reference evidence="13" key="1">
    <citation type="submission" date="2023-10" db="EMBL/GenBank/DDBJ databases">
        <authorList>
            <person name="Chen Y."/>
            <person name="Shah S."/>
            <person name="Dougan E. K."/>
            <person name="Thang M."/>
            <person name="Chan C."/>
        </authorList>
    </citation>
    <scope>NUCLEOTIDE SEQUENCE [LARGE SCALE GENOMIC DNA]</scope>
</reference>
<evidence type="ECO:0000256" key="9">
    <source>
        <dbReference type="ARBA" id="ARBA00023326"/>
    </source>
</evidence>
<comment type="catalytic activity">
    <reaction evidence="1">
        <text>Endohydrolysis of (1-&gt;4)-beta-D-glucosidic linkages in cellulose, lichenin and cereal beta-D-glucans.</text>
        <dbReference type="EC" id="3.2.1.4"/>
    </reaction>
</comment>
<gene>
    <name evidence="13" type="ORF">PCOR1329_LOCUS76651</name>
</gene>
<evidence type="ECO:0000256" key="10">
    <source>
        <dbReference type="SAM" id="Coils"/>
    </source>
</evidence>
<feature type="region of interest" description="Disordered" evidence="11">
    <location>
        <begin position="736"/>
        <end position="762"/>
    </location>
</feature>
<keyword evidence="9" id="KW-0624">Polysaccharide degradation</keyword>
<protein>
    <recommendedName>
        <fullName evidence="3">cellulase</fullName>
        <ecNumber evidence="3">3.2.1.4</ecNumber>
    </recommendedName>
</protein>
<evidence type="ECO:0000256" key="1">
    <source>
        <dbReference type="ARBA" id="ARBA00000966"/>
    </source>
</evidence>
<dbReference type="Pfam" id="PF00840">
    <property type="entry name" value="Glyco_hydro_7"/>
    <property type="match status" value="1"/>
</dbReference>
<dbReference type="PANTHER" id="PTHR33753">
    <property type="entry name" value="1,4-BETA-D-GLUCAN CELLOBIOHYDROLASE B"/>
    <property type="match status" value="1"/>
</dbReference>
<keyword evidence="4" id="KW-0378">Hydrolase</keyword>
<keyword evidence="7" id="KW-0119">Carbohydrate metabolism</keyword>
<feature type="chain" id="PRO_5045588011" description="cellulase" evidence="12">
    <location>
        <begin position="17"/>
        <end position="762"/>
    </location>
</feature>
<evidence type="ECO:0000256" key="11">
    <source>
        <dbReference type="SAM" id="MobiDB-lite"/>
    </source>
</evidence>
<evidence type="ECO:0000256" key="2">
    <source>
        <dbReference type="ARBA" id="ARBA00006044"/>
    </source>
</evidence>
<evidence type="ECO:0000256" key="7">
    <source>
        <dbReference type="ARBA" id="ARBA00023277"/>
    </source>
</evidence>
<organism evidence="13 14">
    <name type="scientific">Prorocentrum cordatum</name>
    <dbReference type="NCBI Taxonomy" id="2364126"/>
    <lineage>
        <taxon>Eukaryota</taxon>
        <taxon>Sar</taxon>
        <taxon>Alveolata</taxon>
        <taxon>Dinophyceae</taxon>
        <taxon>Prorocentrales</taxon>
        <taxon>Prorocentraceae</taxon>
        <taxon>Prorocentrum</taxon>
    </lineage>
</organism>
<keyword evidence="10" id="KW-0175">Coiled coil</keyword>
<evidence type="ECO:0000256" key="8">
    <source>
        <dbReference type="ARBA" id="ARBA00023295"/>
    </source>
</evidence>
<dbReference type="Gene3D" id="2.70.100.10">
    <property type="entry name" value="Glycoside hydrolase, family 7, domain"/>
    <property type="match status" value="1"/>
</dbReference>
<feature type="compositionally biased region" description="Low complexity" evidence="11">
    <location>
        <begin position="555"/>
        <end position="567"/>
    </location>
</feature>
<dbReference type="SUPFAM" id="SSF49899">
    <property type="entry name" value="Concanavalin A-like lectins/glucanases"/>
    <property type="match status" value="1"/>
</dbReference>
<keyword evidence="6" id="KW-0325">Glycoprotein</keyword>
<evidence type="ECO:0000256" key="3">
    <source>
        <dbReference type="ARBA" id="ARBA00012601"/>
    </source>
</evidence>
<dbReference type="EC" id="3.2.1.4" evidence="3"/>
<keyword evidence="14" id="KW-1185">Reference proteome</keyword>